<keyword evidence="2" id="KW-1185">Reference proteome</keyword>
<dbReference type="HOGENOM" id="CLU_890828_0_0_6"/>
<dbReference type="Proteomes" id="UP000008315">
    <property type="component" value="Chromosome"/>
</dbReference>
<evidence type="ECO:0000313" key="2">
    <source>
        <dbReference type="Proteomes" id="UP000008315"/>
    </source>
</evidence>
<evidence type="ECO:0000313" key="1">
    <source>
        <dbReference type="EMBL" id="CCE22532.1"/>
    </source>
</evidence>
<sequence>MKRLTSIIGMLFALIGFTTPVYAWGPAIHAYIGKRMGEKGMLGANVVYGQMAGDVFNLMYDTPIEQMLHLYHVTHGLTEQGLDTVLPVLDLAETKREKAVALGFVAHNNVNGADVYAHGNPYNDPERYVIAKALQLSEVLASRLALLGGGIADDMLLEVSHVFVEFAADLLIRQYDRAIGARMIVAAISRNRGFPNLLVKAYAENFADSFGFTHDEAASIIIAEEAKFRRLAIRYGMIMQYSNRKAQTELAGLLAEIAPRLMEGYGLDVPSAMLLPIIQFGIGEAFELCKDDLLPEVENTIEAIKAIDWHNR</sequence>
<dbReference type="STRING" id="1091494.MEALZ_0838"/>
<organism evidence="1 2">
    <name type="scientific">Methylotuvimicrobium alcaliphilum (strain DSM 19304 / NCIMB 14124 / VKM B-2133 / 20Z)</name>
    <name type="common">Methylomicrobium alcaliphilum</name>
    <dbReference type="NCBI Taxonomy" id="1091494"/>
    <lineage>
        <taxon>Bacteria</taxon>
        <taxon>Pseudomonadati</taxon>
        <taxon>Pseudomonadota</taxon>
        <taxon>Gammaproteobacteria</taxon>
        <taxon>Methylococcales</taxon>
        <taxon>Methylococcaceae</taxon>
        <taxon>Methylotuvimicrobium</taxon>
    </lineage>
</organism>
<name>G4T2P8_META2</name>
<reference evidence="2" key="1">
    <citation type="journal article" date="2012" name="J. Bacteriol.">
        <title>Genome sequence of the haloalkaliphilic methanotrophic bacterium Methylomicrobium alcaliphilum 20Z.</title>
        <authorList>
            <person name="Vuilleumier S."/>
            <person name="Khmelenina V.N."/>
            <person name="Bringel F."/>
            <person name="Reshetnikov A.S."/>
            <person name="Lajus A."/>
            <person name="Mangenot S."/>
            <person name="Rouy Z."/>
            <person name="Op den Camp H.J."/>
            <person name="Jetten M.S."/>
            <person name="Dispirito A.A."/>
            <person name="Dunfield P."/>
            <person name="Klotz M.G."/>
            <person name="Semrau J.D."/>
            <person name="Stein L.Y."/>
            <person name="Barbe V."/>
            <person name="Medigue C."/>
            <person name="Trotsenko Y.A."/>
            <person name="Kalyuzhnaya M.G."/>
        </authorList>
    </citation>
    <scope>NUCLEOTIDE SEQUENCE [LARGE SCALE GENOMIC DNA]</scope>
    <source>
        <strain evidence="2">DSM 19304 / NCIMB 14124 / VKM B-2133 / 20Z</strain>
    </source>
</reference>
<proteinExistence type="predicted"/>
<dbReference type="PATRIC" id="fig|271065.3.peg.856"/>
<protein>
    <submittedName>
        <fullName evidence="1">Uncharacterized protein</fullName>
    </submittedName>
</protein>
<dbReference type="KEGG" id="mah:MEALZ_0838"/>
<gene>
    <name evidence="1" type="ordered locus">MEALZ_0838</name>
</gene>
<dbReference type="EMBL" id="FO082060">
    <property type="protein sequence ID" value="CCE22532.1"/>
    <property type="molecule type" value="Genomic_DNA"/>
</dbReference>
<dbReference type="AlphaFoldDB" id="G4T2P8"/>
<accession>G4T2P8</accession>